<name>A0A9X1LFW7_9GAMM</name>
<evidence type="ECO:0000256" key="1">
    <source>
        <dbReference type="SAM" id="MobiDB-lite"/>
    </source>
</evidence>
<organism evidence="4 5">
    <name type="scientific">Marinomonas algarum</name>
    <dbReference type="NCBI Taxonomy" id="2883105"/>
    <lineage>
        <taxon>Bacteria</taxon>
        <taxon>Pseudomonadati</taxon>
        <taxon>Pseudomonadota</taxon>
        <taxon>Gammaproteobacteria</taxon>
        <taxon>Oceanospirillales</taxon>
        <taxon>Oceanospirillaceae</taxon>
        <taxon>Marinomonas</taxon>
    </lineage>
</organism>
<evidence type="ECO:0000256" key="2">
    <source>
        <dbReference type="SAM" id="SignalP"/>
    </source>
</evidence>
<feature type="domain" description="PepSY" evidence="3">
    <location>
        <begin position="14"/>
        <end position="93"/>
    </location>
</feature>
<feature type="region of interest" description="Disordered" evidence="1">
    <location>
        <begin position="117"/>
        <end position="138"/>
    </location>
</feature>
<proteinExistence type="predicted"/>
<dbReference type="AlphaFoldDB" id="A0A9X1LFW7"/>
<reference evidence="4" key="1">
    <citation type="submission" date="2021-10" db="EMBL/GenBank/DDBJ databases">
        <title>Marinomonas pontica sp. nov., isolated from the Black Sea.</title>
        <authorList>
            <person name="Zhao L.-H."/>
            <person name="Xue J.-H."/>
        </authorList>
    </citation>
    <scope>NUCLEOTIDE SEQUENCE</scope>
    <source>
        <strain evidence="4">E8</strain>
    </source>
</reference>
<dbReference type="Pfam" id="PF13670">
    <property type="entry name" value="PepSY_2"/>
    <property type="match status" value="1"/>
</dbReference>
<keyword evidence="5" id="KW-1185">Reference proteome</keyword>
<accession>A0A9X1LFW7</accession>
<dbReference type="Proteomes" id="UP001139095">
    <property type="component" value="Unassembled WGS sequence"/>
</dbReference>
<protein>
    <submittedName>
        <fullName evidence="4">PepSY domain-containing protein</fullName>
    </submittedName>
</protein>
<feature type="signal peptide" evidence="2">
    <location>
        <begin position="1"/>
        <end position="29"/>
    </location>
</feature>
<dbReference type="InterPro" id="IPR025711">
    <property type="entry name" value="PepSY"/>
</dbReference>
<comment type="caution">
    <text evidence="4">The sequence shown here is derived from an EMBL/GenBank/DDBJ whole genome shotgun (WGS) entry which is preliminary data.</text>
</comment>
<feature type="chain" id="PRO_5040918156" evidence="2">
    <location>
        <begin position="30"/>
        <end position="138"/>
    </location>
</feature>
<feature type="compositionally biased region" description="Basic residues" evidence="1">
    <location>
        <begin position="127"/>
        <end position="138"/>
    </location>
</feature>
<evidence type="ECO:0000313" key="5">
    <source>
        <dbReference type="Proteomes" id="UP001139095"/>
    </source>
</evidence>
<evidence type="ECO:0000313" key="4">
    <source>
        <dbReference type="EMBL" id="MCB5163171.1"/>
    </source>
</evidence>
<gene>
    <name evidence="4" type="ORF">LG368_15015</name>
</gene>
<evidence type="ECO:0000259" key="3">
    <source>
        <dbReference type="Pfam" id="PF13670"/>
    </source>
</evidence>
<dbReference type="EMBL" id="JAJATW010000045">
    <property type="protein sequence ID" value="MCB5163171.1"/>
    <property type="molecule type" value="Genomic_DNA"/>
</dbReference>
<keyword evidence="2" id="KW-0732">Signal</keyword>
<dbReference type="RefSeq" id="WP_226755508.1">
    <property type="nucleotide sequence ID" value="NZ_JAJATW010000045.1"/>
</dbReference>
<sequence length="138" mass="15373">MKNAIKNISNNKRITAFIASCLLSGTVLAKDDCTDPVTDWQPKEQLRQIMEDKGWDVKRIKVDDGCYEIKGLDRNGHKVEAKFSPASLRVIELEIKFNGSGDTSDYLDLGIQYSPEESGAKMNSKNKAAKHKAKAIID</sequence>